<reference evidence="1" key="1">
    <citation type="submission" date="2014-09" db="EMBL/GenBank/DDBJ databases">
        <authorList>
            <person name="Magalhaes I.L.F."/>
            <person name="Oliveira U."/>
            <person name="Santos F.R."/>
            <person name="Vidigal T.H.D.A."/>
            <person name="Brescovit A.D."/>
            <person name="Santos A.J."/>
        </authorList>
    </citation>
    <scope>NUCLEOTIDE SEQUENCE</scope>
    <source>
        <tissue evidence="1">Shoot tissue taken approximately 20 cm above the soil surface</tissue>
    </source>
</reference>
<dbReference type="AlphaFoldDB" id="A0A0A8ZEI1"/>
<accession>A0A0A8ZEI1</accession>
<name>A0A0A8ZEI1_ARUDO</name>
<organism evidence="1">
    <name type="scientific">Arundo donax</name>
    <name type="common">Giant reed</name>
    <name type="synonym">Donax arundinaceus</name>
    <dbReference type="NCBI Taxonomy" id="35708"/>
    <lineage>
        <taxon>Eukaryota</taxon>
        <taxon>Viridiplantae</taxon>
        <taxon>Streptophyta</taxon>
        <taxon>Embryophyta</taxon>
        <taxon>Tracheophyta</taxon>
        <taxon>Spermatophyta</taxon>
        <taxon>Magnoliopsida</taxon>
        <taxon>Liliopsida</taxon>
        <taxon>Poales</taxon>
        <taxon>Poaceae</taxon>
        <taxon>PACMAD clade</taxon>
        <taxon>Arundinoideae</taxon>
        <taxon>Arundineae</taxon>
        <taxon>Arundo</taxon>
    </lineage>
</organism>
<proteinExistence type="predicted"/>
<evidence type="ECO:0000313" key="1">
    <source>
        <dbReference type="EMBL" id="JAD37824.1"/>
    </source>
</evidence>
<dbReference type="EMBL" id="GBRH01260071">
    <property type="protein sequence ID" value="JAD37824.1"/>
    <property type="molecule type" value="Transcribed_RNA"/>
</dbReference>
<protein>
    <submittedName>
        <fullName evidence="1">Uncharacterized protein</fullName>
    </submittedName>
</protein>
<sequence length="23" mass="2640">MLLDLVTYKTLARSLTYLVTIPD</sequence>
<reference evidence="1" key="2">
    <citation type="journal article" date="2015" name="Data Brief">
        <title>Shoot transcriptome of the giant reed, Arundo donax.</title>
        <authorList>
            <person name="Barrero R.A."/>
            <person name="Guerrero F.D."/>
            <person name="Moolhuijzen P."/>
            <person name="Goolsby J.A."/>
            <person name="Tidwell J."/>
            <person name="Bellgard S.E."/>
            <person name="Bellgard M.I."/>
        </authorList>
    </citation>
    <scope>NUCLEOTIDE SEQUENCE</scope>
    <source>
        <tissue evidence="1">Shoot tissue taken approximately 20 cm above the soil surface</tissue>
    </source>
</reference>